<feature type="compositionally biased region" description="Low complexity" evidence="1">
    <location>
        <begin position="427"/>
        <end position="447"/>
    </location>
</feature>
<feature type="compositionally biased region" description="Acidic residues" evidence="1">
    <location>
        <begin position="123"/>
        <end position="134"/>
    </location>
</feature>
<sequence>MARINDESRRWRSTIAILLLWAFYPVINSFRFDMDDDYYYEPVRTECDSRAKIEGIWTNGQDVNDAIKEYYEWETNGRHACLASLASDVYKRGQRLSEIEPAVYSGNQEGLTRLVKRQVDVITDEDTDDEEDSDMSSSDIEVIDSNTLESSNSEEDAVSYGNYGGLPEVQALSQAKTTLQPKAQARYDVTGDVVSFARPLLNVAMDTISTKAVAAGKPNTMTTSSSGNSDMGQSNLQPSSAQRTQPESSVKTTVMRQDLSPLTVAATSSTAKVKQVLSAQTSTVQPSPATAGHSQVPLMQSSAVQALQIKIQSTQVLSTQPSTTQVAPVSVTSGNPKIGDQGTPSAQVNLERRSPAPANAGQAGNGGNTGNPAGGNNLAAPQNPPTRVQPSADKPVAQPSAAPVVVKPSDAAPSPVLIKPSPDPIQPSAAPVEPSAAPATASQGPVAPQSPPDPSAAPPVVVPHPSPDTIVVPYPSPDPVVVAQPSPDPVQPSAAPVVVAPEVPASPQVAPILPSPLVQIVPAFQAAPSPDSNSNGKGRGGNNGDGNTAKGGSGAMVQGSGNRPSPTATLLRTQTMFATMTSISTQLDQTSDPISIAKGPILGVVIFVAVALAAFGLYVFIRISRRRGWRFARNGFRASRPIPVGFFKPVAEY</sequence>
<protein>
    <submittedName>
        <fullName evidence="3">Uncharacterized protein</fullName>
    </submittedName>
</protein>
<accession>A0A507DA06</accession>
<feature type="compositionally biased region" description="Gly residues" evidence="1">
    <location>
        <begin position="537"/>
        <end position="554"/>
    </location>
</feature>
<gene>
    <name evidence="3" type="ORF">SeLEV6574_g02060</name>
</gene>
<feature type="compositionally biased region" description="Pro residues" evidence="1">
    <location>
        <begin position="448"/>
        <end position="466"/>
    </location>
</feature>
<feature type="transmembrane region" description="Helical" evidence="2">
    <location>
        <begin position="601"/>
        <end position="621"/>
    </location>
</feature>
<feature type="compositionally biased region" description="Gly residues" evidence="1">
    <location>
        <begin position="363"/>
        <end position="373"/>
    </location>
</feature>
<keyword evidence="2" id="KW-1133">Transmembrane helix</keyword>
<reference evidence="3 4" key="1">
    <citation type="journal article" date="2019" name="Sci. Rep.">
        <title>Comparative genomics of chytrid fungi reveal insights into the obligate biotrophic and pathogenic lifestyle of Synchytrium endobioticum.</title>
        <authorList>
            <person name="van de Vossenberg B.T.L.H."/>
            <person name="Warris S."/>
            <person name="Nguyen H.D.T."/>
            <person name="van Gent-Pelzer M.P.E."/>
            <person name="Joly D.L."/>
            <person name="van de Geest H.C."/>
            <person name="Bonants P.J.M."/>
            <person name="Smith D.S."/>
            <person name="Levesque C.A."/>
            <person name="van der Lee T.A.J."/>
        </authorList>
    </citation>
    <scope>NUCLEOTIDE SEQUENCE [LARGE SCALE GENOMIC DNA]</scope>
    <source>
        <strain evidence="3 4">LEV6574</strain>
    </source>
</reference>
<feature type="compositionally biased region" description="Low complexity" evidence="1">
    <location>
        <begin position="395"/>
        <end position="416"/>
    </location>
</feature>
<feature type="compositionally biased region" description="Polar residues" evidence="1">
    <location>
        <begin position="316"/>
        <end position="335"/>
    </location>
</feature>
<dbReference type="Proteomes" id="UP000320475">
    <property type="component" value="Unassembled WGS sequence"/>
</dbReference>
<proteinExistence type="predicted"/>
<feature type="region of interest" description="Disordered" evidence="1">
    <location>
        <begin position="123"/>
        <end position="162"/>
    </location>
</feature>
<dbReference type="EMBL" id="QEAM01000053">
    <property type="protein sequence ID" value="TPX48384.1"/>
    <property type="molecule type" value="Genomic_DNA"/>
</dbReference>
<keyword evidence="2" id="KW-0472">Membrane</keyword>
<dbReference type="AlphaFoldDB" id="A0A507DA06"/>
<evidence type="ECO:0000313" key="4">
    <source>
        <dbReference type="Proteomes" id="UP000320475"/>
    </source>
</evidence>
<keyword evidence="2" id="KW-0812">Transmembrane</keyword>
<evidence type="ECO:0000256" key="1">
    <source>
        <dbReference type="SAM" id="MobiDB-lite"/>
    </source>
</evidence>
<feature type="region of interest" description="Disordered" evidence="1">
    <location>
        <begin position="526"/>
        <end position="567"/>
    </location>
</feature>
<organism evidence="3 4">
    <name type="scientific">Synchytrium endobioticum</name>
    <dbReference type="NCBI Taxonomy" id="286115"/>
    <lineage>
        <taxon>Eukaryota</taxon>
        <taxon>Fungi</taxon>
        <taxon>Fungi incertae sedis</taxon>
        <taxon>Chytridiomycota</taxon>
        <taxon>Chytridiomycota incertae sedis</taxon>
        <taxon>Chytridiomycetes</taxon>
        <taxon>Synchytriales</taxon>
        <taxon>Synchytriaceae</taxon>
        <taxon>Synchytrium</taxon>
    </lineage>
</organism>
<feature type="compositionally biased region" description="Low complexity" evidence="1">
    <location>
        <begin position="135"/>
        <end position="145"/>
    </location>
</feature>
<feature type="region of interest" description="Disordered" evidence="1">
    <location>
        <begin position="316"/>
        <end position="477"/>
    </location>
</feature>
<feature type="compositionally biased region" description="Polar residues" evidence="1">
    <location>
        <begin position="219"/>
        <end position="254"/>
    </location>
</feature>
<comment type="caution">
    <text evidence="3">The sequence shown here is derived from an EMBL/GenBank/DDBJ whole genome shotgun (WGS) entry which is preliminary data.</text>
</comment>
<name>A0A507DA06_9FUNG</name>
<evidence type="ECO:0000313" key="3">
    <source>
        <dbReference type="EMBL" id="TPX48384.1"/>
    </source>
</evidence>
<evidence type="ECO:0000256" key="2">
    <source>
        <dbReference type="SAM" id="Phobius"/>
    </source>
</evidence>
<feature type="region of interest" description="Disordered" evidence="1">
    <location>
        <begin position="216"/>
        <end position="254"/>
    </location>
</feature>